<keyword evidence="11" id="KW-1185">Reference proteome</keyword>
<comment type="caution">
    <text evidence="10">The sequence shown here is derived from an EMBL/GenBank/DDBJ whole genome shotgun (WGS) entry which is preliminary data.</text>
</comment>
<evidence type="ECO:0000256" key="5">
    <source>
        <dbReference type="ARBA" id="ARBA00023163"/>
    </source>
</evidence>
<evidence type="ECO:0000313" key="10">
    <source>
        <dbReference type="EMBL" id="PHP66975.1"/>
    </source>
</evidence>
<dbReference type="SMART" id="SM00862">
    <property type="entry name" value="Trans_reg_C"/>
    <property type="match status" value="1"/>
</dbReference>
<dbReference type="GO" id="GO:0000976">
    <property type="term" value="F:transcription cis-regulatory region binding"/>
    <property type="evidence" value="ECO:0007669"/>
    <property type="project" value="TreeGrafter"/>
</dbReference>
<dbReference type="SUPFAM" id="SSF52172">
    <property type="entry name" value="CheY-like"/>
    <property type="match status" value="1"/>
</dbReference>
<organism evidence="10 11">
    <name type="scientific">Zhengella mangrovi</name>
    <dbReference type="NCBI Taxonomy" id="1982044"/>
    <lineage>
        <taxon>Bacteria</taxon>
        <taxon>Pseudomonadati</taxon>
        <taxon>Pseudomonadota</taxon>
        <taxon>Alphaproteobacteria</taxon>
        <taxon>Hyphomicrobiales</taxon>
        <taxon>Notoacmeibacteraceae</taxon>
        <taxon>Zhengella</taxon>
    </lineage>
</organism>
<dbReference type="SMART" id="SM00448">
    <property type="entry name" value="REC"/>
    <property type="match status" value="1"/>
</dbReference>
<keyword evidence="2" id="KW-0902">Two-component regulatory system</keyword>
<dbReference type="Gene3D" id="6.10.250.690">
    <property type="match status" value="1"/>
</dbReference>
<dbReference type="Proteomes" id="UP000221168">
    <property type="component" value="Unassembled WGS sequence"/>
</dbReference>
<dbReference type="Gene3D" id="1.10.10.10">
    <property type="entry name" value="Winged helix-like DNA-binding domain superfamily/Winged helix DNA-binding domain"/>
    <property type="match status" value="1"/>
</dbReference>
<sequence length="256" mass="28654">MDDAGKADENGSCRILVADEDETVRRSLCQALSDAGHLTVSASNRSELMDLIDGQAFDLVTLDIPFGGDDGLALAHSLRMHHNIPVIIITAQADPMDRVAGLEAGADDYIAKPFHAREVEIRVRSVLERYGRLPHPHELAGELSFDHTVFNLMRRILRKSDNQEIHLTETEFKLLALFLDNPGRILSRDEIWQKLRGRNRNPLDRTLDGHIAHLREKMEADQSNEGLIRSVRGVGYVFVGDVRPAVRVPSDPDEKS</sequence>
<accession>A0A2G1QN70</accession>
<dbReference type="GO" id="GO:0032993">
    <property type="term" value="C:protein-DNA complex"/>
    <property type="evidence" value="ECO:0007669"/>
    <property type="project" value="TreeGrafter"/>
</dbReference>
<evidence type="ECO:0000256" key="3">
    <source>
        <dbReference type="ARBA" id="ARBA00023015"/>
    </source>
</evidence>
<keyword evidence="5" id="KW-0804">Transcription</keyword>
<dbReference type="InterPro" id="IPR039420">
    <property type="entry name" value="WalR-like"/>
</dbReference>
<dbReference type="InterPro" id="IPR036388">
    <property type="entry name" value="WH-like_DNA-bd_sf"/>
</dbReference>
<dbReference type="Pfam" id="PF00486">
    <property type="entry name" value="Trans_reg_C"/>
    <property type="match status" value="1"/>
</dbReference>
<evidence type="ECO:0000256" key="1">
    <source>
        <dbReference type="ARBA" id="ARBA00022553"/>
    </source>
</evidence>
<reference evidence="10 11" key="1">
    <citation type="submission" date="2017-10" db="EMBL/GenBank/DDBJ databases">
        <title>Sedimentibacterium mangrovi gen. nov., sp. nov., a novel member of family Phyllobacteriacea isolated from mangrove sediment.</title>
        <authorList>
            <person name="Liao H."/>
            <person name="Tian Y."/>
        </authorList>
    </citation>
    <scope>NUCLEOTIDE SEQUENCE [LARGE SCALE GENOMIC DNA]</scope>
    <source>
        <strain evidence="10 11">X9-2-2</strain>
    </source>
</reference>
<evidence type="ECO:0000256" key="2">
    <source>
        <dbReference type="ARBA" id="ARBA00023012"/>
    </source>
</evidence>
<dbReference type="EMBL" id="PDVP01000005">
    <property type="protein sequence ID" value="PHP66975.1"/>
    <property type="molecule type" value="Genomic_DNA"/>
</dbReference>
<evidence type="ECO:0000256" key="7">
    <source>
        <dbReference type="PROSITE-ProRule" id="PRU01091"/>
    </source>
</evidence>
<dbReference type="PROSITE" id="PS50110">
    <property type="entry name" value="RESPONSE_REGULATORY"/>
    <property type="match status" value="1"/>
</dbReference>
<evidence type="ECO:0000259" key="9">
    <source>
        <dbReference type="PROSITE" id="PS51755"/>
    </source>
</evidence>
<gene>
    <name evidence="10" type="ORF">CSC94_10475</name>
</gene>
<dbReference type="OrthoDB" id="9784252at2"/>
<evidence type="ECO:0000313" key="11">
    <source>
        <dbReference type="Proteomes" id="UP000221168"/>
    </source>
</evidence>
<keyword evidence="1 6" id="KW-0597">Phosphoprotein</keyword>
<dbReference type="InterPro" id="IPR001789">
    <property type="entry name" value="Sig_transdc_resp-reg_receiver"/>
</dbReference>
<dbReference type="SUPFAM" id="SSF46894">
    <property type="entry name" value="C-terminal effector domain of the bipartite response regulators"/>
    <property type="match status" value="1"/>
</dbReference>
<feature type="domain" description="OmpR/PhoB-type" evidence="9">
    <location>
        <begin position="140"/>
        <end position="240"/>
    </location>
</feature>
<dbReference type="InterPro" id="IPR011006">
    <property type="entry name" value="CheY-like_superfamily"/>
</dbReference>
<dbReference type="Gene3D" id="3.40.50.2300">
    <property type="match status" value="1"/>
</dbReference>
<dbReference type="GO" id="GO:0006355">
    <property type="term" value="P:regulation of DNA-templated transcription"/>
    <property type="evidence" value="ECO:0007669"/>
    <property type="project" value="InterPro"/>
</dbReference>
<protein>
    <submittedName>
        <fullName evidence="10">DNA-binding response regulator</fullName>
    </submittedName>
</protein>
<dbReference type="PROSITE" id="PS51755">
    <property type="entry name" value="OMPR_PHOB"/>
    <property type="match status" value="1"/>
</dbReference>
<dbReference type="AlphaFoldDB" id="A0A2G1QN70"/>
<feature type="domain" description="Response regulatory" evidence="8">
    <location>
        <begin position="14"/>
        <end position="127"/>
    </location>
</feature>
<evidence type="ECO:0000256" key="4">
    <source>
        <dbReference type="ARBA" id="ARBA00023125"/>
    </source>
</evidence>
<dbReference type="PANTHER" id="PTHR48111">
    <property type="entry name" value="REGULATOR OF RPOS"/>
    <property type="match status" value="1"/>
</dbReference>
<dbReference type="InterPro" id="IPR001867">
    <property type="entry name" value="OmpR/PhoB-type_DNA-bd"/>
</dbReference>
<dbReference type="Pfam" id="PF00072">
    <property type="entry name" value="Response_reg"/>
    <property type="match status" value="1"/>
</dbReference>
<name>A0A2G1QN70_9HYPH</name>
<dbReference type="GO" id="GO:0005829">
    <property type="term" value="C:cytosol"/>
    <property type="evidence" value="ECO:0007669"/>
    <property type="project" value="TreeGrafter"/>
</dbReference>
<keyword evidence="4 7" id="KW-0238">DNA-binding</keyword>
<keyword evidence="3" id="KW-0805">Transcription regulation</keyword>
<feature type="DNA-binding region" description="OmpR/PhoB-type" evidence="7">
    <location>
        <begin position="140"/>
        <end position="240"/>
    </location>
</feature>
<dbReference type="CDD" id="cd00383">
    <property type="entry name" value="trans_reg_C"/>
    <property type="match status" value="1"/>
</dbReference>
<dbReference type="RefSeq" id="WP_099306295.1">
    <property type="nucleotide sequence ID" value="NZ_PDVP01000005.1"/>
</dbReference>
<evidence type="ECO:0000256" key="6">
    <source>
        <dbReference type="PROSITE-ProRule" id="PRU00169"/>
    </source>
</evidence>
<dbReference type="InterPro" id="IPR016032">
    <property type="entry name" value="Sig_transdc_resp-reg_C-effctor"/>
</dbReference>
<evidence type="ECO:0000259" key="8">
    <source>
        <dbReference type="PROSITE" id="PS50110"/>
    </source>
</evidence>
<dbReference type="PANTHER" id="PTHR48111:SF4">
    <property type="entry name" value="DNA-BINDING DUAL TRANSCRIPTIONAL REGULATOR OMPR"/>
    <property type="match status" value="1"/>
</dbReference>
<feature type="modified residue" description="4-aspartylphosphate" evidence="6">
    <location>
        <position position="63"/>
    </location>
</feature>
<dbReference type="GO" id="GO:0000156">
    <property type="term" value="F:phosphorelay response regulator activity"/>
    <property type="evidence" value="ECO:0007669"/>
    <property type="project" value="TreeGrafter"/>
</dbReference>
<proteinExistence type="predicted"/>